<keyword evidence="1" id="KW-0175">Coiled coil</keyword>
<dbReference type="Gene3D" id="6.10.250.3150">
    <property type="match status" value="1"/>
</dbReference>
<feature type="compositionally biased region" description="Low complexity" evidence="2">
    <location>
        <begin position="217"/>
        <end position="249"/>
    </location>
</feature>
<dbReference type="Proteomes" id="UP000095468">
    <property type="component" value="Unassembled WGS sequence"/>
</dbReference>
<gene>
    <name evidence="4" type="ORF">ERS852381_01619</name>
</gene>
<evidence type="ECO:0000313" key="5">
    <source>
        <dbReference type="Proteomes" id="UP000095468"/>
    </source>
</evidence>
<keyword evidence="3" id="KW-0732">Signal</keyword>
<organism evidence="4 5">
    <name type="scientific">Collinsella aerofaciens</name>
    <dbReference type="NCBI Taxonomy" id="74426"/>
    <lineage>
        <taxon>Bacteria</taxon>
        <taxon>Bacillati</taxon>
        <taxon>Actinomycetota</taxon>
        <taxon>Coriobacteriia</taxon>
        <taxon>Coriobacteriales</taxon>
        <taxon>Coriobacteriaceae</taxon>
        <taxon>Collinsella</taxon>
    </lineage>
</organism>
<reference evidence="4 5" key="1">
    <citation type="submission" date="2015-09" db="EMBL/GenBank/DDBJ databases">
        <authorList>
            <consortium name="Pathogen Informatics"/>
        </authorList>
    </citation>
    <scope>NUCLEOTIDE SEQUENCE [LARGE SCALE GENOMIC DNA]</scope>
    <source>
        <strain evidence="4 5">2789STDY5608823</strain>
    </source>
</reference>
<evidence type="ECO:0000256" key="1">
    <source>
        <dbReference type="SAM" id="Coils"/>
    </source>
</evidence>
<accession>A0A174FC54</accession>
<sequence length="377" mass="40549">MQHSNHRTAAFIASKPARIITSAVLAVALTATPMLSPVAAYAASQATQDQLSAAQQKIEAATSAYNDARTKLDDLQKQIDSNEASIEEIEAKLPEQQAKASSAMRDLYKYQKGTNPIVSFLVNAQSLGEFITTCKYTNQITSSSVDEIEQLNNMQTELEQNKAELQQAKSQLEAEQKNAEDALAQAQQLRSEAQAKAEQENAAELAKLEADKAAAAEKLSGEGVSGSNSSSQATNTNTTIDTTVNSSNTGSSDYDSFINEWTGRIDNYLAGSPMAGQGYNFAVAAWNTGVDPRWSPAIACIESTKGAYCANSYNAWGWSARGGGWRSFGSWSEGISAHVAYLGANYGSTLTPAAAKKYCPPTWQDWYNKVAAQMNRI</sequence>
<dbReference type="RefSeq" id="WP_055287231.1">
    <property type="nucleotide sequence ID" value="NZ_CYYP01000015.1"/>
</dbReference>
<feature type="region of interest" description="Disordered" evidence="2">
    <location>
        <begin position="217"/>
        <end position="251"/>
    </location>
</feature>
<evidence type="ECO:0000256" key="3">
    <source>
        <dbReference type="SAM" id="SignalP"/>
    </source>
</evidence>
<feature type="chain" id="PRO_5008021539" evidence="3">
    <location>
        <begin position="43"/>
        <end position="377"/>
    </location>
</feature>
<protein>
    <submittedName>
        <fullName evidence="4">AmiB activator</fullName>
    </submittedName>
</protein>
<feature type="region of interest" description="Disordered" evidence="2">
    <location>
        <begin position="163"/>
        <end position="182"/>
    </location>
</feature>
<name>A0A174FC54_9ACTN</name>
<dbReference type="AlphaFoldDB" id="A0A174FC54"/>
<evidence type="ECO:0000313" key="4">
    <source>
        <dbReference type="EMBL" id="CUO45735.1"/>
    </source>
</evidence>
<dbReference type="EMBL" id="CYYP01000015">
    <property type="protein sequence ID" value="CUO45735.1"/>
    <property type="molecule type" value="Genomic_DNA"/>
</dbReference>
<proteinExistence type="predicted"/>
<feature type="coiled-coil region" evidence="1">
    <location>
        <begin position="44"/>
        <end position="106"/>
    </location>
</feature>
<feature type="signal peptide" evidence="3">
    <location>
        <begin position="1"/>
        <end position="42"/>
    </location>
</feature>
<evidence type="ECO:0000256" key="2">
    <source>
        <dbReference type="SAM" id="MobiDB-lite"/>
    </source>
</evidence>